<organism evidence="2">
    <name type="scientific">Leptolyngbya boryana</name>
    <name type="common">Plectonema boryanum</name>
    <dbReference type="NCBI Taxonomy" id="1184"/>
    <lineage>
        <taxon>Bacteria</taxon>
        <taxon>Bacillati</taxon>
        <taxon>Cyanobacteriota</taxon>
        <taxon>Cyanophyceae</taxon>
        <taxon>Leptolyngbyales</taxon>
        <taxon>Leptolyngbyaceae</taxon>
        <taxon>Leptolyngbya group</taxon>
        <taxon>Leptolyngbya</taxon>
    </lineage>
</organism>
<feature type="domain" description="Mo-dependent nitrogenase C-terminal" evidence="1">
    <location>
        <begin position="18"/>
        <end position="97"/>
    </location>
</feature>
<dbReference type="InterPro" id="IPR009717">
    <property type="entry name" value="Mo-dep_Nase_C"/>
</dbReference>
<dbReference type="Pfam" id="PF06967">
    <property type="entry name" value="Mo-nitro_C"/>
    <property type="match status" value="1"/>
</dbReference>
<sequence>MTAIHPSPQSPKGLPDLLLPLRRLINNFTIRSYRVAHLICKVVPCACPFERDVTLFGRTFHIPALCKLNPLYNEVVLLRFRALSYLTDICEEDVAQYLC</sequence>
<proteinExistence type="predicted"/>
<protein>
    <submittedName>
        <fullName evidence="2">ORF99 protein</fullName>
    </submittedName>
</protein>
<accession>A0A024F9D3</accession>
<reference evidence="2" key="1">
    <citation type="journal article" date="2014" name="Proc. Natl. Acad. Sci. U.S.A.">
        <title>Transcriptional regulators ChlR and CnfR are essential for diazotrophic growth in nonheterocystous cyanobacteria.</title>
        <authorList>
            <person name="Tsujimoto R."/>
            <person name="Kamiya N."/>
            <person name="Fujita Y."/>
        </authorList>
    </citation>
    <scope>NUCLEOTIDE SEQUENCE</scope>
    <source>
        <strain evidence="2">Dg5</strain>
    </source>
</reference>
<evidence type="ECO:0000259" key="1">
    <source>
        <dbReference type="Pfam" id="PF06967"/>
    </source>
</evidence>
<gene>
    <name evidence="2" type="primary">orf99</name>
</gene>
<evidence type="ECO:0000313" key="2">
    <source>
        <dbReference type="EMBL" id="BAO73210.1"/>
    </source>
</evidence>
<name>A0A024F9D3_LEPBY</name>
<dbReference type="EMBL" id="AB808482">
    <property type="protein sequence ID" value="BAO73210.1"/>
    <property type="molecule type" value="Genomic_DNA"/>
</dbReference>
<dbReference type="AlphaFoldDB" id="A0A024F9D3"/>